<proteinExistence type="predicted"/>
<keyword evidence="1" id="KW-0812">Transmembrane</keyword>
<feature type="transmembrane region" description="Helical" evidence="1">
    <location>
        <begin position="56"/>
        <end position="78"/>
    </location>
</feature>
<accession>A0ABV8QTF5</accession>
<name>A0ABV8QTF5_9BACT</name>
<protein>
    <submittedName>
        <fullName evidence="2">Uncharacterized protein</fullName>
    </submittedName>
</protein>
<keyword evidence="1" id="KW-1133">Transmembrane helix</keyword>
<sequence length="112" mass="12232">MNKNINEKIEAAMQSLDGITQAAPAPFLLTRLQSAIAQQENPTVWMRIASFLSKPAVAFSAIAVVVSLNAFIVASNIYRTEDDAVVKLVNNTKSDFAINDVSVMYDTENIEP</sequence>
<evidence type="ECO:0000313" key="2">
    <source>
        <dbReference type="EMBL" id="MFC4263156.1"/>
    </source>
</evidence>
<reference evidence="3" key="1">
    <citation type="journal article" date="2019" name="Int. J. Syst. Evol. Microbiol.">
        <title>The Global Catalogue of Microorganisms (GCM) 10K type strain sequencing project: providing services to taxonomists for standard genome sequencing and annotation.</title>
        <authorList>
            <consortium name="The Broad Institute Genomics Platform"/>
            <consortium name="The Broad Institute Genome Sequencing Center for Infectious Disease"/>
            <person name="Wu L."/>
            <person name="Ma J."/>
        </authorList>
    </citation>
    <scope>NUCLEOTIDE SEQUENCE [LARGE SCALE GENOMIC DNA]</scope>
    <source>
        <strain evidence="3">CECT 8289</strain>
    </source>
</reference>
<evidence type="ECO:0000256" key="1">
    <source>
        <dbReference type="SAM" id="Phobius"/>
    </source>
</evidence>
<gene>
    <name evidence="2" type="ORF">ACFOWM_09720</name>
</gene>
<organism evidence="2 3">
    <name type="scientific">Ferruginibacter yonginensis</name>
    <dbReference type="NCBI Taxonomy" id="1310416"/>
    <lineage>
        <taxon>Bacteria</taxon>
        <taxon>Pseudomonadati</taxon>
        <taxon>Bacteroidota</taxon>
        <taxon>Chitinophagia</taxon>
        <taxon>Chitinophagales</taxon>
        <taxon>Chitinophagaceae</taxon>
        <taxon>Ferruginibacter</taxon>
    </lineage>
</organism>
<dbReference type="EMBL" id="JBHSCZ010000002">
    <property type="protein sequence ID" value="MFC4263156.1"/>
    <property type="molecule type" value="Genomic_DNA"/>
</dbReference>
<comment type="caution">
    <text evidence="2">The sequence shown here is derived from an EMBL/GenBank/DDBJ whole genome shotgun (WGS) entry which is preliminary data.</text>
</comment>
<keyword evidence="1" id="KW-0472">Membrane</keyword>
<evidence type="ECO:0000313" key="3">
    <source>
        <dbReference type="Proteomes" id="UP001595907"/>
    </source>
</evidence>
<keyword evidence="3" id="KW-1185">Reference proteome</keyword>
<dbReference type="RefSeq" id="WP_379709329.1">
    <property type="nucleotide sequence ID" value="NZ_JBHSCZ010000002.1"/>
</dbReference>
<dbReference type="Proteomes" id="UP001595907">
    <property type="component" value="Unassembled WGS sequence"/>
</dbReference>